<evidence type="ECO:0000256" key="2">
    <source>
        <dbReference type="ARBA" id="ARBA00004186"/>
    </source>
</evidence>
<dbReference type="GO" id="GO:0090307">
    <property type="term" value="P:mitotic spindle assembly"/>
    <property type="evidence" value="ECO:0007669"/>
    <property type="project" value="InterPro"/>
</dbReference>
<proteinExistence type="predicted"/>
<dbReference type="PANTHER" id="PTHR31167:SF3">
    <property type="entry name" value="SPINDLE AND CENTRIOLE-ASSOCIATED PROTEIN 1"/>
    <property type="match status" value="1"/>
</dbReference>
<reference evidence="13" key="4">
    <citation type="submission" date="2025-09" db="UniProtKB">
        <authorList>
            <consortium name="Ensembl"/>
        </authorList>
    </citation>
    <scope>IDENTIFICATION</scope>
</reference>
<evidence type="ECO:0000256" key="1">
    <source>
        <dbReference type="ARBA" id="ARBA00004114"/>
    </source>
</evidence>
<evidence type="ECO:0000256" key="3">
    <source>
        <dbReference type="ARBA" id="ARBA00018313"/>
    </source>
</evidence>
<keyword evidence="7 11" id="KW-0175">Coiled coil</keyword>
<reference evidence="14" key="2">
    <citation type="journal article" date="2014" name="Nat. Commun.">
        <title>The cavefish genome reveals candidate genes for eye loss.</title>
        <authorList>
            <person name="McGaugh S.E."/>
            <person name="Gross J.B."/>
            <person name="Aken B."/>
            <person name="Blin M."/>
            <person name="Borowsky R."/>
            <person name="Chalopin D."/>
            <person name="Hinaux H."/>
            <person name="Jeffery W.R."/>
            <person name="Keene A."/>
            <person name="Ma L."/>
            <person name="Minx P."/>
            <person name="Murphy D."/>
            <person name="O'Quin K.E."/>
            <person name="Retaux S."/>
            <person name="Rohner N."/>
            <person name="Searle S.M."/>
            <person name="Stahl B.A."/>
            <person name="Tabin C."/>
            <person name="Volff J.N."/>
            <person name="Yoshizawa M."/>
            <person name="Warren W.C."/>
        </authorList>
    </citation>
    <scope>NUCLEOTIDE SEQUENCE [LARGE SCALE GENOMIC DNA]</scope>
    <source>
        <strain evidence="14">female</strain>
    </source>
</reference>
<evidence type="ECO:0000256" key="6">
    <source>
        <dbReference type="ARBA" id="ARBA00022776"/>
    </source>
</evidence>
<keyword evidence="8" id="KW-0206">Cytoskeleton</keyword>
<feature type="region of interest" description="Disordered" evidence="12">
    <location>
        <begin position="655"/>
        <end position="717"/>
    </location>
</feature>
<dbReference type="GO" id="GO:0046599">
    <property type="term" value="P:regulation of centriole replication"/>
    <property type="evidence" value="ECO:0007669"/>
    <property type="project" value="TreeGrafter"/>
</dbReference>
<evidence type="ECO:0000256" key="5">
    <source>
        <dbReference type="ARBA" id="ARBA00022618"/>
    </source>
</evidence>
<evidence type="ECO:0000256" key="11">
    <source>
        <dbReference type="SAM" id="Coils"/>
    </source>
</evidence>
<protein>
    <recommendedName>
        <fullName evidence="3">Spindle and centriole-associated protein 1</fullName>
    </recommendedName>
    <alternativeName>
        <fullName evidence="10">Coiled-coil domain-containing protein 52</fullName>
    </alternativeName>
</protein>
<dbReference type="STRING" id="7994.ENSAMXP00000041111"/>
<feature type="compositionally biased region" description="Low complexity" evidence="12">
    <location>
        <begin position="660"/>
        <end position="676"/>
    </location>
</feature>
<keyword evidence="6" id="KW-0498">Mitosis</keyword>
<dbReference type="GO" id="GO:0051310">
    <property type="term" value="P:metaphase chromosome alignment"/>
    <property type="evidence" value="ECO:0007669"/>
    <property type="project" value="TreeGrafter"/>
</dbReference>
<keyword evidence="5" id="KW-0132">Cell division</keyword>
<name>A0A3B1JHC7_ASTMX</name>
<evidence type="ECO:0000256" key="10">
    <source>
        <dbReference type="ARBA" id="ARBA00030722"/>
    </source>
</evidence>
<dbReference type="GeneTree" id="ENSGT00390000006207"/>
<dbReference type="Pfam" id="PF15678">
    <property type="entry name" value="SPICE"/>
    <property type="match status" value="1"/>
</dbReference>
<reference evidence="13" key="3">
    <citation type="submission" date="2025-08" db="UniProtKB">
        <authorList>
            <consortium name="Ensembl"/>
        </authorList>
    </citation>
    <scope>IDENTIFICATION</scope>
</reference>
<keyword evidence="4" id="KW-0963">Cytoplasm</keyword>
<feature type="region of interest" description="Disordered" evidence="12">
    <location>
        <begin position="243"/>
        <end position="300"/>
    </location>
</feature>
<dbReference type="Ensembl" id="ENSAMXT00000050303.1">
    <property type="protein sequence ID" value="ENSAMXP00000041111.1"/>
    <property type="gene ID" value="ENSAMXG00000014666.2"/>
</dbReference>
<evidence type="ECO:0000256" key="8">
    <source>
        <dbReference type="ARBA" id="ARBA00023212"/>
    </source>
</evidence>
<feature type="region of interest" description="Disordered" evidence="12">
    <location>
        <begin position="487"/>
        <end position="531"/>
    </location>
</feature>
<dbReference type="InterPro" id="IPR031387">
    <property type="entry name" value="SPICE1"/>
</dbReference>
<dbReference type="InParanoid" id="A0A3B1JHC7"/>
<evidence type="ECO:0000313" key="13">
    <source>
        <dbReference type="Ensembl" id="ENSAMXP00000041111.1"/>
    </source>
</evidence>
<dbReference type="GO" id="GO:0051301">
    <property type="term" value="P:cell division"/>
    <property type="evidence" value="ECO:0007669"/>
    <property type="project" value="UniProtKB-KW"/>
</dbReference>
<dbReference type="GO" id="GO:0005813">
    <property type="term" value="C:centrosome"/>
    <property type="evidence" value="ECO:0007669"/>
    <property type="project" value="TreeGrafter"/>
</dbReference>
<dbReference type="PANTHER" id="PTHR31167">
    <property type="entry name" value="SPINDLE AND CENTRIOLE ASSOCIATED PROTEIN 1 SPICE1"/>
    <property type="match status" value="1"/>
</dbReference>
<comment type="subcellular location">
    <subcellularLocation>
        <location evidence="1">Cytoplasm</location>
        <location evidence="1">Cytoskeleton</location>
        <location evidence="1">Microtubule organizing center</location>
        <location evidence="1">Centrosome</location>
        <location evidence="1">Centriole</location>
    </subcellularLocation>
    <subcellularLocation>
        <location evidence="2">Cytoplasm</location>
        <location evidence="2">Cytoskeleton</location>
        <location evidence="2">Spindle</location>
    </subcellularLocation>
</comment>
<feature type="compositionally biased region" description="Polar residues" evidence="12">
    <location>
        <begin position="686"/>
        <end position="703"/>
    </location>
</feature>
<keyword evidence="9" id="KW-0131">Cell cycle</keyword>
<dbReference type="Bgee" id="ENSAMXG00000014666">
    <property type="expression patterns" value="Expressed in testis and 14 other cell types or tissues"/>
</dbReference>
<sequence>MSFVRINRRPVRTKKVSASKKEWVSTVNDLSVHKSTPEELSRRHEMHRSHNKTLAQWELKEKSLKRIQKKCQPASPPGLDQARLRIIREVLSDQCQLQDVLARSDRAMAVVKDLFGDAPRRQAGFPSVTMAPDCDSDSELPVLQKPDPPTQLSLLSQSMMDQQALNEIEDCAGEHEQDDPEDSVSYSSEVCRPKRKTCKAKFPQWSTDPQLQQQNVPQTPWNAVRSGDHAALNATVAVECLKSREPERDTSESTTLVTQVLNPEPASSHSGSKVRSSRATRGLTPRLDSSGLSSQSANQSSLELLQDRLGQVETELACLEPQGPLSSMKPPNQHRGLTGFSVALVDILGRIACHIRRREEQAQQETQERRRLEEEVKIQREKIDALTTECFSLREQSTALQVSLEARINELEQRVNMVILGLEELAVESGEGEKELESEKVPSDEKIINDEEENQYTQAVGTVQAKCDSVFTPAVPAKTDLQDKRPDLPAVLLSPPRQRDSRAPSAAACGRSLHFEGSQESSSVASMEDSEPRCSPFSFISLPDNVMPRPPLLLDQAARDAIQQQIVALCSHNALIQARLNQLQPSSAGASACNSVSTVSTRDRQPSPINVQHSAEQCVGLDDSSVTLFEERMQELNRQSATARARLLELIEQQKQKTGSSVSPAVSPISPPSTSSNTVAERLMIQESSASLPERGQMSNTRANSRRPGGSVSPQSIEEGELRFINTQVQTNTHACTKVSQASLVSSFMAMCKFHQKRHI</sequence>
<feature type="compositionally biased region" description="Polar residues" evidence="12">
    <location>
        <begin position="252"/>
        <end position="261"/>
    </location>
</feature>
<reference evidence="14" key="1">
    <citation type="submission" date="2013-03" db="EMBL/GenBank/DDBJ databases">
        <authorList>
            <person name="Jeffery W."/>
            <person name="Warren W."/>
            <person name="Wilson R.K."/>
        </authorList>
    </citation>
    <scope>NUCLEOTIDE SEQUENCE</scope>
    <source>
        <strain evidence="14">female</strain>
    </source>
</reference>
<evidence type="ECO:0000256" key="9">
    <source>
        <dbReference type="ARBA" id="ARBA00023306"/>
    </source>
</evidence>
<organism evidence="13 14">
    <name type="scientific">Astyanax mexicanus</name>
    <name type="common">Blind cave fish</name>
    <name type="synonym">Astyanax fasciatus mexicanus</name>
    <dbReference type="NCBI Taxonomy" id="7994"/>
    <lineage>
        <taxon>Eukaryota</taxon>
        <taxon>Metazoa</taxon>
        <taxon>Chordata</taxon>
        <taxon>Craniata</taxon>
        <taxon>Vertebrata</taxon>
        <taxon>Euteleostomi</taxon>
        <taxon>Actinopterygii</taxon>
        <taxon>Neopterygii</taxon>
        <taxon>Teleostei</taxon>
        <taxon>Ostariophysi</taxon>
        <taxon>Characiformes</taxon>
        <taxon>Characoidei</taxon>
        <taxon>Acestrorhamphidae</taxon>
        <taxon>Acestrorhamphinae</taxon>
        <taxon>Astyanax</taxon>
    </lineage>
</organism>
<feature type="coiled-coil region" evidence="11">
    <location>
        <begin position="626"/>
        <end position="653"/>
    </location>
</feature>
<evidence type="ECO:0000313" key="14">
    <source>
        <dbReference type="Proteomes" id="UP000018467"/>
    </source>
</evidence>
<evidence type="ECO:0000256" key="7">
    <source>
        <dbReference type="ARBA" id="ARBA00023054"/>
    </source>
</evidence>
<feature type="region of interest" description="Disordered" evidence="12">
    <location>
        <begin position="121"/>
        <end position="152"/>
    </location>
</feature>
<dbReference type="AlphaFoldDB" id="A0A3B1JHC7"/>
<dbReference type="Proteomes" id="UP000018467">
    <property type="component" value="Unassembled WGS sequence"/>
</dbReference>
<accession>A0A3B1JHC7</accession>
<dbReference type="GO" id="GO:0005814">
    <property type="term" value="C:centriole"/>
    <property type="evidence" value="ECO:0007669"/>
    <property type="project" value="UniProtKB-SubCell"/>
</dbReference>
<feature type="compositionally biased region" description="Low complexity" evidence="12">
    <location>
        <begin position="287"/>
        <end position="300"/>
    </location>
</feature>
<dbReference type="GO" id="GO:0005819">
    <property type="term" value="C:spindle"/>
    <property type="evidence" value="ECO:0007669"/>
    <property type="project" value="UniProtKB-SubCell"/>
</dbReference>
<keyword evidence="14" id="KW-1185">Reference proteome</keyword>
<evidence type="ECO:0000256" key="4">
    <source>
        <dbReference type="ARBA" id="ARBA00022490"/>
    </source>
</evidence>
<evidence type="ECO:0000256" key="12">
    <source>
        <dbReference type="SAM" id="MobiDB-lite"/>
    </source>
</evidence>
<feature type="coiled-coil region" evidence="11">
    <location>
        <begin position="355"/>
        <end position="414"/>
    </location>
</feature>
<dbReference type="FunCoup" id="A0A3B1JHC7">
    <property type="interactions" value="663"/>
</dbReference>